<name>A0ABT2H554_9MICO</name>
<gene>
    <name evidence="3" type="ORF">N1032_15170</name>
</gene>
<evidence type="ECO:0000256" key="2">
    <source>
        <dbReference type="ARBA" id="ARBA00023002"/>
    </source>
</evidence>
<protein>
    <submittedName>
        <fullName evidence="3">Glucose 1-dehydrogenase</fullName>
        <ecNumber evidence="3">1.1.1.47</ecNumber>
    </submittedName>
</protein>
<dbReference type="NCBIfam" id="NF005559">
    <property type="entry name" value="PRK07231.1"/>
    <property type="match status" value="1"/>
</dbReference>
<accession>A0ABT2H554</accession>
<sequence>MARLSGKVAIITGAASGMGLSGAQLFAAEGAKVVATDVSADALAQVVEGIRAGGGEAIGIVLDVSSARSWALAVDEVVTTYGKIDILVNNAGIHLAKGVLETEPEEWDRILAVNTTGVWLGMKSVIPHLQANGGGSIVNISSIAAIVGGFADGGGAAYSASKGAVRSLTKHAAQNFAKDGIRVNSIHPGAVFTGLAAAAGLTSQSMAELYGPEIPLPPHVGEGSDIGFGMVYLASDESKFVTGEELVIDGGWTTH</sequence>
<dbReference type="PANTHER" id="PTHR24321">
    <property type="entry name" value="DEHYDROGENASES, SHORT CHAIN"/>
    <property type="match status" value="1"/>
</dbReference>
<dbReference type="PROSITE" id="PS00061">
    <property type="entry name" value="ADH_SHORT"/>
    <property type="match status" value="1"/>
</dbReference>
<keyword evidence="2 3" id="KW-0560">Oxidoreductase</keyword>
<evidence type="ECO:0000256" key="1">
    <source>
        <dbReference type="ARBA" id="ARBA00006484"/>
    </source>
</evidence>
<comment type="similarity">
    <text evidence="1">Belongs to the short-chain dehydrogenases/reductases (SDR) family.</text>
</comment>
<evidence type="ECO:0000313" key="3">
    <source>
        <dbReference type="EMBL" id="MCS5735085.1"/>
    </source>
</evidence>
<dbReference type="InterPro" id="IPR036291">
    <property type="entry name" value="NAD(P)-bd_dom_sf"/>
</dbReference>
<comment type="caution">
    <text evidence="3">The sequence shown here is derived from an EMBL/GenBank/DDBJ whole genome shotgun (WGS) entry which is preliminary data.</text>
</comment>
<dbReference type="InterPro" id="IPR020904">
    <property type="entry name" value="Sc_DH/Rdtase_CS"/>
</dbReference>
<dbReference type="EMBL" id="JANLCJ010000005">
    <property type="protein sequence ID" value="MCS5735085.1"/>
    <property type="molecule type" value="Genomic_DNA"/>
</dbReference>
<reference evidence="3" key="1">
    <citation type="submission" date="2022-08" db="EMBL/GenBank/DDBJ databases">
        <authorList>
            <person name="Deng Y."/>
            <person name="Han X.-F."/>
            <person name="Zhang Y.-Q."/>
        </authorList>
    </citation>
    <scope>NUCLEOTIDE SEQUENCE</scope>
    <source>
        <strain evidence="3">CPCC 203386</strain>
    </source>
</reference>
<organism evidence="3 4">
    <name type="scientific">Herbiconiux daphne</name>
    <dbReference type="NCBI Taxonomy" id="2970914"/>
    <lineage>
        <taxon>Bacteria</taxon>
        <taxon>Bacillati</taxon>
        <taxon>Actinomycetota</taxon>
        <taxon>Actinomycetes</taxon>
        <taxon>Micrococcales</taxon>
        <taxon>Microbacteriaceae</taxon>
        <taxon>Herbiconiux</taxon>
    </lineage>
</organism>
<dbReference type="PRINTS" id="PR00081">
    <property type="entry name" value="GDHRDH"/>
</dbReference>
<dbReference type="InterPro" id="IPR002347">
    <property type="entry name" value="SDR_fam"/>
</dbReference>
<dbReference type="SUPFAM" id="SSF51735">
    <property type="entry name" value="NAD(P)-binding Rossmann-fold domains"/>
    <property type="match status" value="1"/>
</dbReference>
<dbReference type="Proteomes" id="UP001165586">
    <property type="component" value="Unassembled WGS sequence"/>
</dbReference>
<dbReference type="Pfam" id="PF13561">
    <property type="entry name" value="adh_short_C2"/>
    <property type="match status" value="1"/>
</dbReference>
<dbReference type="GO" id="GO:0047936">
    <property type="term" value="F:glucose 1-dehydrogenase [NAD(P)+] activity"/>
    <property type="evidence" value="ECO:0007669"/>
    <property type="project" value="UniProtKB-EC"/>
</dbReference>
<dbReference type="EC" id="1.1.1.47" evidence="3"/>
<evidence type="ECO:0000313" key="4">
    <source>
        <dbReference type="Proteomes" id="UP001165586"/>
    </source>
</evidence>
<dbReference type="PRINTS" id="PR00080">
    <property type="entry name" value="SDRFAMILY"/>
</dbReference>
<keyword evidence="4" id="KW-1185">Reference proteome</keyword>
<proteinExistence type="inferred from homology"/>
<dbReference type="RefSeq" id="WP_259539990.1">
    <property type="nucleotide sequence ID" value="NZ_JANLCJ010000005.1"/>
</dbReference>
<dbReference type="PANTHER" id="PTHR24321:SF8">
    <property type="entry name" value="ESTRADIOL 17-BETA-DEHYDROGENASE 8-RELATED"/>
    <property type="match status" value="1"/>
</dbReference>
<dbReference type="Gene3D" id="3.40.50.720">
    <property type="entry name" value="NAD(P)-binding Rossmann-like Domain"/>
    <property type="match status" value="1"/>
</dbReference>